<keyword evidence="1" id="KW-0732">Signal</keyword>
<dbReference type="EMBL" id="FLUQ01000001">
    <property type="protein sequence ID" value="SBV97788.1"/>
    <property type="molecule type" value="Genomic_DNA"/>
</dbReference>
<evidence type="ECO:0000313" key="2">
    <source>
        <dbReference type="EMBL" id="SBV97788.1"/>
    </source>
</evidence>
<organism evidence="2">
    <name type="scientific">uncultured delta proteobacterium</name>
    <dbReference type="NCBI Taxonomy" id="34034"/>
    <lineage>
        <taxon>Bacteria</taxon>
        <taxon>Deltaproteobacteria</taxon>
        <taxon>environmental samples</taxon>
    </lineage>
</organism>
<feature type="chain" id="PRO_5012058234" evidence="1">
    <location>
        <begin position="24"/>
        <end position="266"/>
    </location>
</feature>
<accession>A0A212JEE7</accession>
<reference evidence="2" key="1">
    <citation type="submission" date="2016-04" db="EMBL/GenBank/DDBJ databases">
        <authorList>
            <person name="Evans L.H."/>
            <person name="Alamgir A."/>
            <person name="Owens N."/>
            <person name="Weber N.D."/>
            <person name="Virtaneva K."/>
            <person name="Barbian K."/>
            <person name="Babar A."/>
            <person name="Rosenke K."/>
        </authorList>
    </citation>
    <scope>NUCLEOTIDE SEQUENCE</scope>
    <source>
        <strain evidence="2">86</strain>
    </source>
</reference>
<gene>
    <name evidence="2" type="ORF">KL86DPRO_11276</name>
</gene>
<feature type="signal peptide" evidence="1">
    <location>
        <begin position="1"/>
        <end position="23"/>
    </location>
</feature>
<name>A0A212JEE7_9DELT</name>
<dbReference type="AlphaFoldDB" id="A0A212JEE7"/>
<evidence type="ECO:0000256" key="1">
    <source>
        <dbReference type="SAM" id="SignalP"/>
    </source>
</evidence>
<sequence length="266" mass="28425">MKRSLVLLLLAFLLTAAVPPVCVGAVRAGAAHTVHVVVALCDNVHQGIVPVPPRLGNGDDPAQNLYWGAAYGVKTFMGRQPGWKLVRVDKNPAPHVLERAVFQNKGLGVTMVADAYQGKAIKEATVDFLAYASGKNGLDVALGENTVRAGGASNLIVYVGHNGLMDFPLEHLPPVRSAERRSPADAAIFACQSKAFFADVLKNSGSYPLIWTRGNMAPEAYSLHALVTAWAHGEKPAAVREAVAQAYDKYQKCGIRGARNLFATGW</sequence>
<proteinExistence type="predicted"/>
<protein>
    <submittedName>
        <fullName evidence="2">Uncharacterized protein</fullName>
    </submittedName>
</protein>